<reference evidence="2" key="1">
    <citation type="submission" date="2017-02" db="EMBL/GenBank/DDBJ databases">
        <authorList>
            <person name="Mornico D."/>
        </authorList>
    </citation>
    <scope>NUCLEOTIDE SEQUENCE [LARGE SCALE GENOMIC DNA]</scope>
</reference>
<evidence type="ECO:0008006" key="3">
    <source>
        <dbReference type="Google" id="ProtNLM"/>
    </source>
</evidence>
<sequence>MITNPISPETDPEVFQPWLRYKRPFVRDLAFALACPDVLRQWFSPDPNIVSAPIFVHEPTFWQTQYENYAERLAQLDNSTDYQHLTRYLMSRPSPYRLGFHFEGLIHFWLEDGFKLGIHPYEVIAHNVQLYSGMQTTGELDFILQNHHSKEVEHWELAIKFYLGSTPYDKFENWVGINARDTLQRKLIHMQTKPFRSIWIDLDFYQKIKIDKRYVVMKGRFFKQADNSEPSPDWLNETFPTHLWYSINNRNDFEALQMPELRPAHYIEWLTHRPFYDADFLMQSKVTDLDPHLEKEELRRRRARLSRWPYVPLELEDIDTNLYLNQGEPVVLVRDR</sequence>
<dbReference type="InterPro" id="IPR015003">
    <property type="entry name" value="DUF1853"/>
</dbReference>
<dbReference type="Proteomes" id="UP000188169">
    <property type="component" value="Unassembled WGS sequence"/>
</dbReference>
<keyword evidence="2" id="KW-1185">Reference proteome</keyword>
<organism evidence="1 2">
    <name type="scientific">Psychrobacter pasteurii</name>
    <dbReference type="NCBI Taxonomy" id="1945520"/>
    <lineage>
        <taxon>Bacteria</taxon>
        <taxon>Pseudomonadati</taxon>
        <taxon>Pseudomonadota</taxon>
        <taxon>Gammaproteobacteria</taxon>
        <taxon>Moraxellales</taxon>
        <taxon>Moraxellaceae</taxon>
        <taxon>Psychrobacter</taxon>
    </lineage>
</organism>
<dbReference type="OrthoDB" id="378654at2"/>
<proteinExistence type="predicted"/>
<name>A0A1R4ECU4_9GAMM</name>
<evidence type="ECO:0000313" key="1">
    <source>
        <dbReference type="EMBL" id="SJM36316.1"/>
    </source>
</evidence>
<dbReference type="Pfam" id="PF08907">
    <property type="entry name" value="DUF1853"/>
    <property type="match status" value="1"/>
</dbReference>
<dbReference type="EMBL" id="FUGD01000041">
    <property type="protein sequence ID" value="SJM36316.1"/>
    <property type="molecule type" value="Genomic_DNA"/>
</dbReference>
<gene>
    <name evidence="1" type="ORF">A1019T_00277</name>
</gene>
<dbReference type="AlphaFoldDB" id="A0A1R4ECU4"/>
<accession>A0A1R4ECU4</accession>
<protein>
    <recommendedName>
        <fullName evidence="3">DUF1853 domain-containing protein</fullName>
    </recommendedName>
</protein>
<evidence type="ECO:0000313" key="2">
    <source>
        <dbReference type="Proteomes" id="UP000188169"/>
    </source>
</evidence>
<dbReference type="RefSeq" id="WP_077447727.1">
    <property type="nucleotide sequence ID" value="NZ_FUGD01000041.1"/>
</dbReference>
<dbReference type="STRING" id="1945520.A1019T_00277"/>